<protein>
    <submittedName>
        <fullName evidence="1">5-aminolevulinate synthase, mitochondrial</fullName>
    </submittedName>
</protein>
<name>A0ACC3CY72_9PEZI</name>
<proteinExistence type="predicted"/>
<dbReference type="EMBL" id="JAWDJW010009766">
    <property type="protein sequence ID" value="KAK3056110.1"/>
    <property type="molecule type" value="Genomic_DNA"/>
</dbReference>
<organism evidence="1 2">
    <name type="scientific">Coniosporium uncinatum</name>
    <dbReference type="NCBI Taxonomy" id="93489"/>
    <lineage>
        <taxon>Eukaryota</taxon>
        <taxon>Fungi</taxon>
        <taxon>Dikarya</taxon>
        <taxon>Ascomycota</taxon>
        <taxon>Pezizomycotina</taxon>
        <taxon>Dothideomycetes</taxon>
        <taxon>Dothideomycetes incertae sedis</taxon>
        <taxon>Coniosporium</taxon>
    </lineage>
</organism>
<gene>
    <name evidence="1" type="primary">ALV1_3</name>
    <name evidence="1" type="ORF">LTS18_011726</name>
</gene>
<comment type="caution">
    <text evidence="1">The sequence shown here is derived from an EMBL/GenBank/DDBJ whole genome shotgun (WGS) entry which is preliminary data.</text>
</comment>
<sequence length="484" mass="52080">MEALLRQSKGVCPFLHKTSPATLRSLSTTTVHNASPGGGSMSNLQRIAGRCPIMSKALAVQSSRARNAAFSGVFGGVRAYHAKVGKANIHTTAEKKAQAVDVEIRRHDGVPFNQPFDAPASKHDQAMSGRPPASQHVKFDYEGFYHSELDKKHKDKSYRYFNNINRMAKEFPRAHLAEKDDKVTVWCSNDYLGMGRNPHVLKTMHETLDEYGAGAGGTRNISGHNQHAVALEKSLANLHAKEAALVFTSCYVANDATLATLGSKLPNCVVLSDSMNHASMIQGIRHSGAKKMVFKHNDVADLEAKLASLPADVPKLIAFESVYSMCGSIGPIAEICDLADKYGAITFLDEVHAVGMYGPHGAGVAEHLDYDAHVAGTPRGTVMDRIDIITGTLGKAYGCVGGYIAGSAKMVDTVRSLAPGFIFTTSLPPATMAGAKTAIEYQQAYQGDRRLQQLHTRAVKTALAERDIPVIPNPSHIIPVLVGN</sequence>
<accession>A0ACC3CY72</accession>
<feature type="non-terminal residue" evidence="1">
    <location>
        <position position="484"/>
    </location>
</feature>
<evidence type="ECO:0000313" key="1">
    <source>
        <dbReference type="EMBL" id="KAK3056110.1"/>
    </source>
</evidence>
<dbReference type="Proteomes" id="UP001186974">
    <property type="component" value="Unassembled WGS sequence"/>
</dbReference>
<reference evidence="1" key="1">
    <citation type="submission" date="2024-09" db="EMBL/GenBank/DDBJ databases">
        <title>Black Yeasts Isolated from many extreme environments.</title>
        <authorList>
            <person name="Coleine C."/>
            <person name="Stajich J.E."/>
            <person name="Selbmann L."/>
        </authorList>
    </citation>
    <scope>NUCLEOTIDE SEQUENCE</scope>
    <source>
        <strain evidence="1">CCFEE 5737</strain>
    </source>
</reference>
<evidence type="ECO:0000313" key="2">
    <source>
        <dbReference type="Proteomes" id="UP001186974"/>
    </source>
</evidence>
<keyword evidence="2" id="KW-1185">Reference proteome</keyword>